<dbReference type="GO" id="GO:0030253">
    <property type="term" value="P:protein secretion by the type I secretion system"/>
    <property type="evidence" value="ECO:0007669"/>
    <property type="project" value="InterPro"/>
</dbReference>
<dbReference type="Gene3D" id="3.40.50.300">
    <property type="entry name" value="P-loop containing nucleotide triphosphate hydrolases"/>
    <property type="match status" value="1"/>
</dbReference>
<reference evidence="12 15" key="2">
    <citation type="submission" date="2020-08" db="EMBL/GenBank/DDBJ databases">
        <title>Genomic Encyclopedia of Type Strains, Phase IV (KMG-IV): sequencing the most valuable type-strain genomes for metagenomic binning, comparative biology and taxonomic classification.</title>
        <authorList>
            <person name="Goeker M."/>
        </authorList>
    </citation>
    <scope>NUCLEOTIDE SEQUENCE [LARGE SCALE GENOMIC DNA]</scope>
    <source>
        <strain evidence="12 15">DSM 100021</strain>
    </source>
</reference>
<feature type="transmembrane region" description="Helical" evidence="9">
    <location>
        <begin position="60"/>
        <end position="79"/>
    </location>
</feature>
<dbReference type="OrthoDB" id="9808328at2"/>
<evidence type="ECO:0000313" key="15">
    <source>
        <dbReference type="Proteomes" id="UP000544107"/>
    </source>
</evidence>
<keyword evidence="6 9" id="KW-1133">Transmembrane helix</keyword>
<dbReference type="GO" id="GO:0140359">
    <property type="term" value="F:ABC-type transporter activity"/>
    <property type="evidence" value="ECO:0007669"/>
    <property type="project" value="InterPro"/>
</dbReference>
<dbReference type="GO" id="GO:0006508">
    <property type="term" value="P:proteolysis"/>
    <property type="evidence" value="ECO:0007669"/>
    <property type="project" value="UniProtKB-KW"/>
</dbReference>
<dbReference type="Proteomes" id="UP000544107">
    <property type="component" value="Unassembled WGS sequence"/>
</dbReference>
<dbReference type="GO" id="GO:0005524">
    <property type="term" value="F:ATP binding"/>
    <property type="evidence" value="ECO:0007669"/>
    <property type="project" value="UniProtKB-KW"/>
</dbReference>
<feature type="domain" description="ABC transmembrane type-1" evidence="11">
    <location>
        <begin position="28"/>
        <end position="304"/>
    </location>
</feature>
<dbReference type="STRING" id="887144.BJF91_23570"/>
<sequence>MIRKQGAPSGADELRAALARSRAGFLSIALFSFFVNLLVLTGPLFMLQVYDRVLAARSEATLLVLFLLVVLLYAIMGILDHVRSRIAARIGARFQSEFDLRVFRALLDRSALASRGVAGPRGMRDLDALQKMLASPAVFAVFDIPWTPVFLFVIFVFHPWMGYLALAGGLVLIGLTLMNQLGTKRYQAKATEAGRVSDEMTLALARDAETVQALGMRRSAASRWQAARFQSLSASIAYSDANGFYTAASKTFRIFLQSAILALGAWLVLRGEIKAGAMIAGSILIGRALAPIETAIAQWGLMQRAMEGWRNLGALLDQVPDADTRTALPRPRALLQVQQVTSVPPGETVATLRMMSFELAPGQALGVIGESGSGKSTLARLLTGVWPPMAGKIRLDGATLDQYGTDDLSEHVGYLPQDVVLFEGTIAENIARLTADPDPEKVIAAARKAAAHEMILKLPNGYDTRLPASGQRLSGGQKQRIGLARALYGDPVLLVLDEPNSNLDAEGSTALNSAIRNLKAAGGAAVIMAHRPAAIEECDLVLIMDNGARVAFGPRDEVLRAHLRNAAQVVGAAQGGQQGPAKPGVTLTGFGPGAPRKQ</sequence>
<evidence type="ECO:0000256" key="6">
    <source>
        <dbReference type="ARBA" id="ARBA00022989"/>
    </source>
</evidence>
<accession>A0A1Q9AAN4</accession>
<evidence type="ECO:0000313" key="14">
    <source>
        <dbReference type="Proteomes" id="UP000185598"/>
    </source>
</evidence>
<feature type="transmembrane region" description="Helical" evidence="9">
    <location>
        <begin position="252"/>
        <end position="269"/>
    </location>
</feature>
<feature type="transmembrane region" description="Helical" evidence="9">
    <location>
        <begin position="160"/>
        <end position="179"/>
    </location>
</feature>
<keyword evidence="3 9" id="KW-0812">Transmembrane</keyword>
<dbReference type="GO" id="GO:0016887">
    <property type="term" value="F:ATP hydrolysis activity"/>
    <property type="evidence" value="ECO:0007669"/>
    <property type="project" value="InterPro"/>
</dbReference>
<dbReference type="GO" id="GO:0034040">
    <property type="term" value="F:ATPase-coupled lipid transmembrane transporter activity"/>
    <property type="evidence" value="ECO:0007669"/>
    <property type="project" value="TreeGrafter"/>
</dbReference>
<dbReference type="RefSeq" id="WP_075613028.1">
    <property type="nucleotide sequence ID" value="NZ_JACIED010000002.1"/>
</dbReference>
<dbReference type="PROSITE" id="PS50893">
    <property type="entry name" value="ABC_TRANSPORTER_2"/>
    <property type="match status" value="1"/>
</dbReference>
<dbReference type="SUPFAM" id="SSF90123">
    <property type="entry name" value="ABC transporter transmembrane region"/>
    <property type="match status" value="1"/>
</dbReference>
<keyword evidence="5 13" id="KW-0067">ATP-binding</keyword>
<keyword evidence="14" id="KW-1185">Reference proteome</keyword>
<feature type="domain" description="ABC transporter" evidence="10">
    <location>
        <begin position="335"/>
        <end position="571"/>
    </location>
</feature>
<evidence type="ECO:0000256" key="7">
    <source>
        <dbReference type="ARBA" id="ARBA00023136"/>
    </source>
</evidence>
<evidence type="ECO:0000256" key="5">
    <source>
        <dbReference type="ARBA" id="ARBA00022840"/>
    </source>
</evidence>
<dbReference type="InterPro" id="IPR003439">
    <property type="entry name" value="ABC_transporter-like_ATP-bd"/>
</dbReference>
<gene>
    <name evidence="13" type="ORF">BJF91_23570</name>
    <name evidence="12" type="ORF">GGQ71_001371</name>
</gene>
<dbReference type="Pfam" id="PF00005">
    <property type="entry name" value="ABC_tran"/>
    <property type="match status" value="1"/>
</dbReference>
<dbReference type="InterPro" id="IPR017871">
    <property type="entry name" value="ABC_transporter-like_CS"/>
</dbReference>
<protein>
    <submittedName>
        <fullName evidence="12">ATP-binding cassette subfamily C protein</fullName>
    </submittedName>
    <submittedName>
        <fullName evidence="13">Protease/lipase ABC transporter permease/ATP-binding protein</fullName>
    </submittedName>
</protein>
<proteinExistence type="inferred from homology"/>
<dbReference type="PANTHER" id="PTHR24221">
    <property type="entry name" value="ATP-BINDING CASSETTE SUB-FAMILY B"/>
    <property type="match status" value="1"/>
</dbReference>
<keyword evidence="13" id="KW-0378">Hydrolase</keyword>
<dbReference type="InterPro" id="IPR003593">
    <property type="entry name" value="AAA+_ATPase"/>
</dbReference>
<dbReference type="NCBIfam" id="TIGR01842">
    <property type="entry name" value="type_I_sec_PrtD"/>
    <property type="match status" value="1"/>
</dbReference>
<comment type="similarity">
    <text evidence="2">Belongs to the ABC transporter superfamily.</text>
</comment>
<keyword evidence="13" id="KW-0645">Protease</keyword>
<comment type="caution">
    <text evidence="13">The sequence shown here is derived from an EMBL/GenBank/DDBJ whole genome shotgun (WGS) entry which is preliminary data.</text>
</comment>
<evidence type="ECO:0000256" key="2">
    <source>
        <dbReference type="ARBA" id="ARBA00005417"/>
    </source>
</evidence>
<dbReference type="AlphaFoldDB" id="A0A1Q9AAN4"/>
<dbReference type="InterPro" id="IPR039421">
    <property type="entry name" value="Type_1_exporter"/>
</dbReference>
<dbReference type="Proteomes" id="UP000185598">
    <property type="component" value="Unassembled WGS sequence"/>
</dbReference>
<evidence type="ECO:0000313" key="13">
    <source>
        <dbReference type="EMBL" id="OLP51898.1"/>
    </source>
</evidence>
<dbReference type="Gene3D" id="1.20.1560.10">
    <property type="entry name" value="ABC transporter type 1, transmembrane domain"/>
    <property type="match status" value="1"/>
</dbReference>
<evidence type="ECO:0000259" key="11">
    <source>
        <dbReference type="PROSITE" id="PS50929"/>
    </source>
</evidence>
<feature type="transmembrane region" description="Helical" evidence="9">
    <location>
        <begin position="133"/>
        <end position="154"/>
    </location>
</feature>
<dbReference type="EMBL" id="MKIN01000018">
    <property type="protein sequence ID" value="OLP51898.1"/>
    <property type="molecule type" value="Genomic_DNA"/>
</dbReference>
<evidence type="ECO:0000256" key="3">
    <source>
        <dbReference type="ARBA" id="ARBA00022692"/>
    </source>
</evidence>
<evidence type="ECO:0000256" key="4">
    <source>
        <dbReference type="ARBA" id="ARBA00022741"/>
    </source>
</evidence>
<dbReference type="EMBL" id="JACIED010000002">
    <property type="protein sequence ID" value="MBB4007108.1"/>
    <property type="molecule type" value="Genomic_DNA"/>
</dbReference>
<dbReference type="InterPro" id="IPR036640">
    <property type="entry name" value="ABC1_TM_sf"/>
</dbReference>
<evidence type="ECO:0000259" key="10">
    <source>
        <dbReference type="PROSITE" id="PS50893"/>
    </source>
</evidence>
<comment type="subcellular location">
    <subcellularLocation>
        <location evidence="1">Cell membrane</location>
        <topology evidence="1">Multi-pass membrane protein</topology>
    </subcellularLocation>
</comment>
<organism evidence="13 14">
    <name type="scientific">Allorhizobium taibaishanense</name>
    <dbReference type="NCBI Taxonomy" id="887144"/>
    <lineage>
        <taxon>Bacteria</taxon>
        <taxon>Pseudomonadati</taxon>
        <taxon>Pseudomonadota</taxon>
        <taxon>Alphaproteobacteria</taxon>
        <taxon>Hyphomicrobiales</taxon>
        <taxon>Rhizobiaceae</taxon>
        <taxon>Rhizobium/Agrobacterium group</taxon>
        <taxon>Allorhizobium</taxon>
    </lineage>
</organism>
<evidence type="ECO:0000313" key="12">
    <source>
        <dbReference type="EMBL" id="MBB4007108.1"/>
    </source>
</evidence>
<dbReference type="Pfam" id="PF00664">
    <property type="entry name" value="ABC_membrane"/>
    <property type="match status" value="1"/>
</dbReference>
<feature type="transmembrane region" description="Helical" evidence="9">
    <location>
        <begin position="25"/>
        <end position="48"/>
    </location>
</feature>
<name>A0A1Q9AAN4_9HYPH</name>
<dbReference type="GO" id="GO:0005886">
    <property type="term" value="C:plasma membrane"/>
    <property type="evidence" value="ECO:0007669"/>
    <property type="project" value="UniProtKB-SubCell"/>
</dbReference>
<feature type="region of interest" description="Disordered" evidence="8">
    <location>
        <begin position="571"/>
        <end position="598"/>
    </location>
</feature>
<dbReference type="SUPFAM" id="SSF52540">
    <property type="entry name" value="P-loop containing nucleoside triphosphate hydrolases"/>
    <property type="match status" value="1"/>
</dbReference>
<evidence type="ECO:0000256" key="8">
    <source>
        <dbReference type="SAM" id="MobiDB-lite"/>
    </source>
</evidence>
<dbReference type="PANTHER" id="PTHR24221:SF248">
    <property type="entry name" value="ABC TRANSPORTER TRANSMEMBRANE REGION"/>
    <property type="match status" value="1"/>
</dbReference>
<dbReference type="GO" id="GO:0030256">
    <property type="term" value="C:type I protein secretion system complex"/>
    <property type="evidence" value="ECO:0007669"/>
    <property type="project" value="InterPro"/>
</dbReference>
<dbReference type="InterPro" id="IPR027417">
    <property type="entry name" value="P-loop_NTPase"/>
</dbReference>
<dbReference type="PROSITE" id="PS50929">
    <property type="entry name" value="ABC_TM1F"/>
    <property type="match status" value="1"/>
</dbReference>
<keyword evidence="4" id="KW-0547">Nucleotide-binding</keyword>
<evidence type="ECO:0000256" key="1">
    <source>
        <dbReference type="ARBA" id="ARBA00004651"/>
    </source>
</evidence>
<dbReference type="PROSITE" id="PS00211">
    <property type="entry name" value="ABC_TRANSPORTER_1"/>
    <property type="match status" value="1"/>
</dbReference>
<evidence type="ECO:0000256" key="9">
    <source>
        <dbReference type="SAM" id="Phobius"/>
    </source>
</evidence>
<dbReference type="GO" id="GO:0008233">
    <property type="term" value="F:peptidase activity"/>
    <property type="evidence" value="ECO:0007669"/>
    <property type="project" value="UniProtKB-KW"/>
</dbReference>
<keyword evidence="7 9" id="KW-0472">Membrane</keyword>
<dbReference type="InterPro" id="IPR011527">
    <property type="entry name" value="ABC1_TM_dom"/>
</dbReference>
<dbReference type="SMART" id="SM00382">
    <property type="entry name" value="AAA"/>
    <property type="match status" value="1"/>
</dbReference>
<reference evidence="13 14" key="1">
    <citation type="submission" date="2016-09" db="EMBL/GenBank/DDBJ databases">
        <title>Rhizobium oryziradicis sp. nov., isolated from the root of rice.</title>
        <authorList>
            <person name="Zhao J."/>
            <person name="Zhang X."/>
        </authorList>
    </citation>
    <scope>NUCLEOTIDE SEQUENCE [LARGE SCALE GENOMIC DNA]</scope>
    <source>
        <strain evidence="13 14">14971</strain>
    </source>
</reference>
<dbReference type="InterPro" id="IPR010128">
    <property type="entry name" value="ATPase_T1SS_PrtD-like"/>
</dbReference>